<comment type="caution">
    <text evidence="1">The sequence shown here is derived from an EMBL/GenBank/DDBJ whole genome shotgun (WGS) entry which is preliminary data.</text>
</comment>
<evidence type="ECO:0000313" key="1">
    <source>
        <dbReference type="EMBL" id="KAF4722699.1"/>
    </source>
</evidence>
<gene>
    <name evidence="1" type="ORF">FOZ63_029899</name>
</gene>
<reference evidence="1 2" key="1">
    <citation type="submission" date="2020-04" db="EMBL/GenBank/DDBJ databases">
        <title>Perkinsus olseni comparative genomics.</title>
        <authorList>
            <person name="Bogema D.R."/>
        </authorList>
    </citation>
    <scope>NUCLEOTIDE SEQUENCE [LARGE SCALE GENOMIC DNA]</scope>
    <source>
        <strain evidence="1 2">ATCC PRA-207</strain>
    </source>
</reference>
<name>A0A7J6RPJ3_PEROL</name>
<keyword evidence="2" id="KW-1185">Reference proteome</keyword>
<protein>
    <submittedName>
        <fullName evidence="1">Uncharacterized protein</fullName>
    </submittedName>
</protein>
<accession>A0A7J6RPJ3</accession>
<evidence type="ECO:0000313" key="2">
    <source>
        <dbReference type="Proteomes" id="UP000553632"/>
    </source>
</evidence>
<sequence length="378" mass="43167">MCHAKIGDYGPLGLLLGFLRLLAWHLCGNMFELTQWVQRWRLRHFLRSYPRCPPISSSTDDLEWVEHWKRLLSQLSREVDLHRSREAQQHVAGLRALLDLPAGTPVERVIAAARRVPDPSNHCRLCVKGVERKLARGVDMRALEGLRQRHAQLIQEIELIEAGDEYKRYLRIRKLLQRSLDAGSPRRSSGAMFEKCVCYDDDWLKRAVAYKLGARDCSRWGLSRNAVWLDQKGRRCGEVDCGVVEAESLVAVIECKAGCLQIATAASQQERHLSGSPGCTLLLRDGTRAVPSSDCMVFVATTLPDHRYGIGIEPHLLSALSWSLSRHQLWVKARENNLSAEEIIEVVEDARRRIPRWCREVLPPLDWLEEYPSKLLVF</sequence>
<organism evidence="1 2">
    <name type="scientific">Perkinsus olseni</name>
    <name type="common">Perkinsus atlanticus</name>
    <dbReference type="NCBI Taxonomy" id="32597"/>
    <lineage>
        <taxon>Eukaryota</taxon>
        <taxon>Sar</taxon>
        <taxon>Alveolata</taxon>
        <taxon>Perkinsozoa</taxon>
        <taxon>Perkinsea</taxon>
        <taxon>Perkinsida</taxon>
        <taxon>Perkinsidae</taxon>
        <taxon>Perkinsus</taxon>
    </lineage>
</organism>
<dbReference type="AlphaFoldDB" id="A0A7J6RPJ3"/>
<proteinExistence type="predicted"/>
<dbReference type="Proteomes" id="UP000553632">
    <property type="component" value="Unassembled WGS sequence"/>
</dbReference>
<dbReference type="EMBL" id="JABANO010023944">
    <property type="protein sequence ID" value="KAF4722699.1"/>
    <property type="molecule type" value="Genomic_DNA"/>
</dbReference>